<keyword evidence="1" id="KW-0732">Signal</keyword>
<evidence type="ECO:0000313" key="4">
    <source>
        <dbReference type="Proteomes" id="UP000827892"/>
    </source>
</evidence>
<dbReference type="InterPro" id="IPR043968">
    <property type="entry name" value="SGNH"/>
</dbReference>
<feature type="chain" id="PRO_5042101396" description="SGNH domain-containing protein" evidence="1">
    <location>
        <begin position="17"/>
        <end position="186"/>
    </location>
</feature>
<dbReference type="InterPro" id="IPR050879">
    <property type="entry name" value="Acyltransferase_3"/>
</dbReference>
<reference evidence="3 4" key="1">
    <citation type="submission" date="2022-02" db="EMBL/GenBank/DDBJ databases">
        <title>Chromosome-level reference genomes for two strains of Caenorhabditis briggsae: an improved platform for comparative genomics.</title>
        <authorList>
            <person name="Stevens L."/>
            <person name="Andersen E.C."/>
        </authorList>
    </citation>
    <scope>NUCLEOTIDE SEQUENCE [LARGE SCALE GENOMIC DNA]</scope>
    <source>
        <strain evidence="3">QX1410_ONT</strain>
        <tissue evidence="3">Whole-organism</tissue>
    </source>
</reference>
<dbReference type="EMBL" id="CP090895">
    <property type="protein sequence ID" value="ULT87708.1"/>
    <property type="molecule type" value="Genomic_DNA"/>
</dbReference>
<organism evidence="3 4">
    <name type="scientific">Caenorhabditis briggsae</name>
    <dbReference type="NCBI Taxonomy" id="6238"/>
    <lineage>
        <taxon>Eukaryota</taxon>
        <taxon>Metazoa</taxon>
        <taxon>Ecdysozoa</taxon>
        <taxon>Nematoda</taxon>
        <taxon>Chromadorea</taxon>
        <taxon>Rhabditida</taxon>
        <taxon>Rhabditina</taxon>
        <taxon>Rhabditomorpha</taxon>
        <taxon>Rhabditoidea</taxon>
        <taxon>Rhabditidae</taxon>
        <taxon>Peloderinae</taxon>
        <taxon>Caenorhabditis</taxon>
    </lineage>
</organism>
<accession>A0AAE8ZXZ4</accession>
<dbReference type="PANTHER" id="PTHR23028:SF127">
    <property type="entry name" value="ACYL_TRANSF_3 DOMAIN-CONTAINING PROTEIN-RELATED"/>
    <property type="match status" value="1"/>
</dbReference>
<dbReference type="PANTHER" id="PTHR23028">
    <property type="entry name" value="ACETYLTRANSFERASE"/>
    <property type="match status" value="1"/>
</dbReference>
<dbReference type="Pfam" id="PF19040">
    <property type="entry name" value="SGNH"/>
    <property type="match status" value="1"/>
</dbReference>
<proteinExistence type="predicted"/>
<sequence length="186" mass="21671">MRDVFLIIFVLIGANAYLQYSVRNDNFWAMDLPAETKEIVHQNIVASKAIWEKKPRKARCIETSMETPFNKYYLGGYCRYPRGTGNMSILVIGNSYVVNLVENIRAPFNKNYSDFRYLSVFSSFGLYSGFSSQSKEALDFTKQQVEKYKPDVLFVVARYLETIKDPVRDNDPLVQQMDETIEFYEK</sequence>
<gene>
    <name evidence="3" type="ORF">L3Y34_007109</name>
</gene>
<evidence type="ECO:0000259" key="2">
    <source>
        <dbReference type="Pfam" id="PF19040"/>
    </source>
</evidence>
<evidence type="ECO:0000256" key="1">
    <source>
        <dbReference type="SAM" id="SignalP"/>
    </source>
</evidence>
<feature type="signal peptide" evidence="1">
    <location>
        <begin position="1"/>
        <end position="16"/>
    </location>
</feature>
<dbReference type="AlphaFoldDB" id="A0AAE8ZXZ4"/>
<feature type="domain" description="SGNH" evidence="2">
    <location>
        <begin position="73"/>
        <end position="185"/>
    </location>
</feature>
<name>A0AAE8ZXZ4_CAEBR</name>
<evidence type="ECO:0000313" key="3">
    <source>
        <dbReference type="EMBL" id="ULT87708.1"/>
    </source>
</evidence>
<protein>
    <recommendedName>
        <fullName evidence="2">SGNH domain-containing protein</fullName>
    </recommendedName>
</protein>
<dbReference type="Proteomes" id="UP000827892">
    <property type="component" value="Chromosome V"/>
</dbReference>